<dbReference type="AlphaFoldDB" id="A0AA95H525"/>
<keyword evidence="4" id="KW-0547">Nucleotide-binding</keyword>
<feature type="transmembrane region" description="Helical" evidence="8">
    <location>
        <begin position="127"/>
        <end position="146"/>
    </location>
</feature>
<name>A0AA95H525_9GAMM</name>
<keyword evidence="2" id="KW-1003">Cell membrane</keyword>
<evidence type="ECO:0000256" key="5">
    <source>
        <dbReference type="ARBA" id="ARBA00022989"/>
    </source>
</evidence>
<reference evidence="10" key="2">
    <citation type="submission" date="2023-04" db="EMBL/GenBank/DDBJ databases">
        <authorList>
            <person name="Beletskiy A.V."/>
            <person name="Mardanov A.V."/>
            <person name="Ravin N.V."/>
        </authorList>
    </citation>
    <scope>NUCLEOTIDE SEQUENCE</scope>
    <source>
        <strain evidence="10">GKL-01</strain>
    </source>
</reference>
<accession>A0AA95H525</accession>
<sequence length="148" mass="16414">MTDANTVSRPVIIDGEITPLGEFDKALLNSFAHDITAQTNRFDNLAKMLIGLSIAIPGLYAAVLRLTLNPNVSLLQSPLLWVAFVAWLLTLGFALVSLIPNQHTIDPDNITAIEHYYRDQAQRKWRLMSAASFSCFFGICFAVFSLTL</sequence>
<evidence type="ECO:0000256" key="1">
    <source>
        <dbReference type="ARBA" id="ARBA00004236"/>
    </source>
</evidence>
<keyword evidence="7 8" id="KW-0472">Membrane</keyword>
<reference evidence="10" key="1">
    <citation type="journal article" date="2023" name="Int. J. Mol. Sci.">
        <title>Metagenomics Revealed a New Genus 'Candidatus Thiocaldithrix dubininis' gen. nov., sp. nov. and a New Species 'Candidatus Thiothrix putei' sp. nov. in the Family Thiotrichaceae, Some Members of Which Have Traits of Both Na+- and H+-Motive Energetics.</title>
        <authorList>
            <person name="Ravin N.V."/>
            <person name="Muntyan M.S."/>
            <person name="Smolyakov D.D."/>
            <person name="Rudenko T.S."/>
            <person name="Beletsky A.V."/>
            <person name="Mardanov A.V."/>
            <person name="Grabovich M.Y."/>
        </authorList>
    </citation>
    <scope>NUCLEOTIDE SEQUENCE</scope>
    <source>
        <strain evidence="10">GKL-01</strain>
    </source>
</reference>
<keyword evidence="5 8" id="KW-1133">Transmembrane helix</keyword>
<dbReference type="EMBL" id="CP124755">
    <property type="protein sequence ID" value="WGZ89483.1"/>
    <property type="molecule type" value="Genomic_DNA"/>
</dbReference>
<feature type="transmembrane region" description="Helical" evidence="8">
    <location>
        <begin position="79"/>
        <end position="99"/>
    </location>
</feature>
<feature type="domain" description="Pycsar effector protein" evidence="9">
    <location>
        <begin position="35"/>
        <end position="125"/>
    </location>
</feature>
<gene>
    <name evidence="10" type="ORF">QJT80_08150</name>
</gene>
<evidence type="ECO:0000256" key="6">
    <source>
        <dbReference type="ARBA" id="ARBA00023118"/>
    </source>
</evidence>
<evidence type="ECO:0000256" key="8">
    <source>
        <dbReference type="SAM" id="Phobius"/>
    </source>
</evidence>
<feature type="transmembrane region" description="Helical" evidence="8">
    <location>
        <begin position="48"/>
        <end position="67"/>
    </location>
</feature>
<evidence type="ECO:0000256" key="7">
    <source>
        <dbReference type="ARBA" id="ARBA00023136"/>
    </source>
</evidence>
<dbReference type="KEGG" id="tdu:QJT80_08150"/>
<organism evidence="10">
    <name type="scientific">Candidatus Thiocaldithrix dubininis</name>
    <dbReference type="NCBI Taxonomy" id="3080823"/>
    <lineage>
        <taxon>Bacteria</taxon>
        <taxon>Pseudomonadati</taxon>
        <taxon>Pseudomonadota</taxon>
        <taxon>Gammaproteobacteria</taxon>
        <taxon>Thiotrichales</taxon>
        <taxon>Thiotrichaceae</taxon>
        <taxon>Candidatus Thiocaldithrix</taxon>
    </lineage>
</organism>
<evidence type="ECO:0000259" key="9">
    <source>
        <dbReference type="Pfam" id="PF18967"/>
    </source>
</evidence>
<evidence type="ECO:0000256" key="4">
    <source>
        <dbReference type="ARBA" id="ARBA00022741"/>
    </source>
</evidence>
<dbReference type="Proteomes" id="UP001300672">
    <property type="component" value="Chromosome"/>
</dbReference>
<evidence type="ECO:0000256" key="3">
    <source>
        <dbReference type="ARBA" id="ARBA00022692"/>
    </source>
</evidence>
<keyword evidence="3 8" id="KW-0812">Transmembrane</keyword>
<keyword evidence="6" id="KW-0051">Antiviral defense</keyword>
<protein>
    <recommendedName>
        <fullName evidence="9">Pycsar effector protein domain-containing protein</fullName>
    </recommendedName>
</protein>
<dbReference type="Pfam" id="PF18967">
    <property type="entry name" value="PycTM"/>
    <property type="match status" value="1"/>
</dbReference>
<dbReference type="InterPro" id="IPR043760">
    <property type="entry name" value="PycTM_dom"/>
</dbReference>
<comment type="subcellular location">
    <subcellularLocation>
        <location evidence="1">Cell membrane</location>
    </subcellularLocation>
</comment>
<evidence type="ECO:0000256" key="2">
    <source>
        <dbReference type="ARBA" id="ARBA00022475"/>
    </source>
</evidence>
<evidence type="ECO:0000313" key="10">
    <source>
        <dbReference type="EMBL" id="WGZ89483.1"/>
    </source>
</evidence>
<proteinExistence type="predicted"/>